<dbReference type="AlphaFoldDB" id="A0A5D4SWI9"/>
<evidence type="ECO:0000313" key="1">
    <source>
        <dbReference type="EMBL" id="TYS67031.1"/>
    </source>
</evidence>
<sequence>MTHITNQHLQFVEKAKDAFQNNPVLETYRDHPTSEMIALRMGADRDCVHVFELGNEVANFVQQMDPQPGPRKEVREFAQAMELMLASNEHKGHWRREHQEYLLRELGKNAVQLEKELKKEDHDKYEITLRCANMANFAMMISDNYGGGKL</sequence>
<dbReference type="Proteomes" id="UP000322524">
    <property type="component" value="Unassembled WGS sequence"/>
</dbReference>
<comment type="caution">
    <text evidence="1">The sequence shown here is derived from an EMBL/GenBank/DDBJ whole genome shotgun (WGS) entry which is preliminary data.</text>
</comment>
<dbReference type="EMBL" id="VTEV01000006">
    <property type="protein sequence ID" value="TYS67031.1"/>
    <property type="molecule type" value="Genomic_DNA"/>
</dbReference>
<proteinExistence type="predicted"/>
<accession>A0A5D4SWI9</accession>
<organism evidence="1 2">
    <name type="scientific">Sutcliffiella horikoshii</name>
    <dbReference type="NCBI Taxonomy" id="79883"/>
    <lineage>
        <taxon>Bacteria</taxon>
        <taxon>Bacillati</taxon>
        <taxon>Bacillota</taxon>
        <taxon>Bacilli</taxon>
        <taxon>Bacillales</taxon>
        <taxon>Bacillaceae</taxon>
        <taxon>Sutcliffiella</taxon>
    </lineage>
</organism>
<name>A0A5D4SWI9_9BACI</name>
<reference evidence="1 2" key="1">
    <citation type="submission" date="2019-08" db="EMBL/GenBank/DDBJ databases">
        <title>Bacillus genomes from the desert of Cuatro Cienegas, Coahuila.</title>
        <authorList>
            <person name="Olmedo-Alvarez G."/>
        </authorList>
    </citation>
    <scope>NUCLEOTIDE SEQUENCE [LARGE SCALE GENOMIC DNA]</scope>
    <source>
        <strain evidence="1 2">CH28_1T</strain>
    </source>
</reference>
<protein>
    <submittedName>
        <fullName evidence="1">Uncharacterized protein</fullName>
    </submittedName>
</protein>
<gene>
    <name evidence="1" type="ORF">FZC76_16005</name>
</gene>
<dbReference type="OrthoDB" id="2663315at2"/>
<evidence type="ECO:0000313" key="2">
    <source>
        <dbReference type="Proteomes" id="UP000322524"/>
    </source>
</evidence>
<dbReference type="RefSeq" id="WP_148989173.1">
    <property type="nucleotide sequence ID" value="NZ_VTEV01000006.1"/>
</dbReference>